<dbReference type="EMBL" id="MU276427">
    <property type="protein sequence ID" value="KAI0038726.1"/>
    <property type="molecule type" value="Genomic_DNA"/>
</dbReference>
<name>A0ACB8R3M4_9AGAM</name>
<dbReference type="Proteomes" id="UP000814033">
    <property type="component" value="Unassembled WGS sequence"/>
</dbReference>
<evidence type="ECO:0000313" key="2">
    <source>
        <dbReference type="Proteomes" id="UP000814033"/>
    </source>
</evidence>
<sequence>MPKLSQREKKGSQRKKSSSTKPAGQGGRGRPPWTRGSKLAFLERWLPDYRKIAGNKGAAKGFYNKIAWMFIIKYGYDLPIDQDALEVLEDPDEAALDDMSEYGDGDEVEQARRDAFKCEVHCRISSWYSVYIRRLPAPTDVSSASNDTFAALIEEIVQPPHRQQVIQVYCKQYWLTKIAPRYEQLLRKANARDARAAAADDDYNDRHADHSNEEDEEDRDDSGTGGSNGSDGKAEGGRKDIHLRMRAVREMWAEETDVVKAEVKAAVEDAYDAAMEDYKARYLQIPMTDEDREWTSGHVYMFLQPIVDMVATRFNCAASLFIAGPVPSKDGHVEVHSVHAGKKQGAIDELWPQHDRAAYEVVAESMAGFAWAAFAADILRMAQNRTKIQSDGGAAPISGCAPAGSNSNTSLDAGSSGSVLTLQHANLATGPAQAVSPDTQLNPSLPTVATTISKTAGQLNDVSPRNNSHKSSGASPITSLDSTVVLGTSGSYSSSRSPSSTAPPRPSSTGSHRNVTTSHDTAATSHDAAATSNDDPSPNITLQPDTHRIPDATSPGAMLAGGLTLDALASTRAQAEELTPESTPSGGPHSRDLRPSTPALAALTASRPTVSHTVPVSPIGMVGALHMDPATLSTAAEGRADLRASPATAMLSTTAAPHSTTLQPSGIAAASQSLAHRGWLKLFDQGVMKMRSAPLGPDWQVLVTRYSGFEEAMSFGEGPSESLALSAKHRPEEVRLWQKGRRPWHNGKIKNLDDFMNKFEDWWRSLQPAERFDSEGDAMAPSISMDWSKVCIAGPNGLLSVLAALLWWGLAVKDDKEHYAYERWYVVVVDVSTVLFITHKLSVARALEAENAARSDGLKRSAKDDPSDSKLKKRCTEIVNLGARAGRQIAAPASNSKRRTRSSFVLPEISCGSQIWEKYHLSHKG</sequence>
<accession>A0ACB8R3M4</accession>
<reference evidence="1" key="1">
    <citation type="submission" date="2021-02" db="EMBL/GenBank/DDBJ databases">
        <authorList>
            <consortium name="DOE Joint Genome Institute"/>
            <person name="Ahrendt S."/>
            <person name="Looney B.P."/>
            <person name="Miyauchi S."/>
            <person name="Morin E."/>
            <person name="Drula E."/>
            <person name="Courty P.E."/>
            <person name="Chicoki N."/>
            <person name="Fauchery L."/>
            <person name="Kohler A."/>
            <person name="Kuo A."/>
            <person name="Labutti K."/>
            <person name="Pangilinan J."/>
            <person name="Lipzen A."/>
            <person name="Riley R."/>
            <person name="Andreopoulos W."/>
            <person name="He G."/>
            <person name="Johnson J."/>
            <person name="Barry K.W."/>
            <person name="Grigoriev I.V."/>
            <person name="Nagy L."/>
            <person name="Hibbett D."/>
            <person name="Henrissat B."/>
            <person name="Matheny P.B."/>
            <person name="Labbe J."/>
            <person name="Martin F."/>
        </authorList>
    </citation>
    <scope>NUCLEOTIDE SEQUENCE</scope>
    <source>
        <strain evidence="1">FP105234-sp</strain>
    </source>
</reference>
<proteinExistence type="predicted"/>
<comment type="caution">
    <text evidence="1">The sequence shown here is derived from an EMBL/GenBank/DDBJ whole genome shotgun (WGS) entry which is preliminary data.</text>
</comment>
<protein>
    <submittedName>
        <fullName evidence="1">Uncharacterized protein</fullName>
    </submittedName>
</protein>
<reference evidence="1" key="2">
    <citation type="journal article" date="2022" name="New Phytol.">
        <title>Evolutionary transition to the ectomycorrhizal habit in the genomes of a hyperdiverse lineage of mushroom-forming fungi.</title>
        <authorList>
            <person name="Looney B."/>
            <person name="Miyauchi S."/>
            <person name="Morin E."/>
            <person name="Drula E."/>
            <person name="Courty P.E."/>
            <person name="Kohler A."/>
            <person name="Kuo A."/>
            <person name="LaButti K."/>
            <person name="Pangilinan J."/>
            <person name="Lipzen A."/>
            <person name="Riley R."/>
            <person name="Andreopoulos W."/>
            <person name="He G."/>
            <person name="Johnson J."/>
            <person name="Nolan M."/>
            <person name="Tritt A."/>
            <person name="Barry K.W."/>
            <person name="Grigoriev I.V."/>
            <person name="Nagy L.G."/>
            <person name="Hibbett D."/>
            <person name="Henrissat B."/>
            <person name="Matheny P.B."/>
            <person name="Labbe J."/>
            <person name="Martin F.M."/>
        </authorList>
    </citation>
    <scope>NUCLEOTIDE SEQUENCE</scope>
    <source>
        <strain evidence="1">FP105234-sp</strain>
    </source>
</reference>
<organism evidence="1 2">
    <name type="scientific">Auriscalpium vulgare</name>
    <dbReference type="NCBI Taxonomy" id="40419"/>
    <lineage>
        <taxon>Eukaryota</taxon>
        <taxon>Fungi</taxon>
        <taxon>Dikarya</taxon>
        <taxon>Basidiomycota</taxon>
        <taxon>Agaricomycotina</taxon>
        <taxon>Agaricomycetes</taxon>
        <taxon>Russulales</taxon>
        <taxon>Auriscalpiaceae</taxon>
        <taxon>Auriscalpium</taxon>
    </lineage>
</organism>
<keyword evidence="2" id="KW-1185">Reference proteome</keyword>
<gene>
    <name evidence="1" type="ORF">FA95DRAFT_1578033</name>
</gene>
<evidence type="ECO:0000313" key="1">
    <source>
        <dbReference type="EMBL" id="KAI0038726.1"/>
    </source>
</evidence>